<keyword evidence="13" id="KW-0472">Membrane</keyword>
<dbReference type="InterPro" id="IPR003582">
    <property type="entry name" value="ShKT_dom"/>
</dbReference>
<dbReference type="InterPro" id="IPR045054">
    <property type="entry name" value="P4HA-like"/>
</dbReference>
<reference evidence="19" key="2">
    <citation type="submission" date="2023-05" db="EMBL/GenBank/DDBJ databases">
        <authorList>
            <person name="Schelkunov M.I."/>
        </authorList>
    </citation>
    <scope>NUCLEOTIDE SEQUENCE</scope>
    <source>
        <strain evidence="19">Hsosn_3</strain>
        <tissue evidence="19">Leaf</tissue>
    </source>
</reference>
<keyword evidence="11" id="KW-0560">Oxidoreductase</keyword>
<keyword evidence="8" id="KW-0223">Dioxygenase</keyword>
<dbReference type="GO" id="GO:0005789">
    <property type="term" value="C:endoplasmic reticulum membrane"/>
    <property type="evidence" value="ECO:0007669"/>
    <property type="project" value="UniProtKB-SubCell"/>
</dbReference>
<comment type="cofactor">
    <cofactor evidence="1">
        <name>L-ascorbate</name>
        <dbReference type="ChEBI" id="CHEBI:38290"/>
    </cofactor>
</comment>
<evidence type="ECO:0000259" key="18">
    <source>
        <dbReference type="PROSITE" id="PS51670"/>
    </source>
</evidence>
<proteinExistence type="inferred from homology"/>
<dbReference type="Proteomes" id="UP001237642">
    <property type="component" value="Unassembled WGS sequence"/>
</dbReference>
<feature type="domain" description="Fe2OG dioxygenase" evidence="17">
    <location>
        <begin position="139"/>
        <end position="261"/>
    </location>
</feature>
<keyword evidence="14" id="KW-0325">Glycoprotein</keyword>
<evidence type="ECO:0000256" key="3">
    <source>
        <dbReference type="ARBA" id="ARBA00006511"/>
    </source>
</evidence>
<name>A0AAD8JKT9_9APIA</name>
<keyword evidence="10" id="KW-1133">Transmembrane helix</keyword>
<dbReference type="GO" id="GO:0004656">
    <property type="term" value="F:procollagen-proline 4-dioxygenase activity"/>
    <property type="evidence" value="ECO:0007669"/>
    <property type="project" value="UniProtKB-EC"/>
</dbReference>
<dbReference type="SMART" id="SM00702">
    <property type="entry name" value="P4Hc"/>
    <property type="match status" value="2"/>
</dbReference>
<dbReference type="PROSITE" id="PS51471">
    <property type="entry name" value="FE2OG_OXY"/>
    <property type="match status" value="2"/>
</dbReference>
<organism evidence="19 20">
    <name type="scientific">Heracleum sosnowskyi</name>
    <dbReference type="NCBI Taxonomy" id="360622"/>
    <lineage>
        <taxon>Eukaryota</taxon>
        <taxon>Viridiplantae</taxon>
        <taxon>Streptophyta</taxon>
        <taxon>Embryophyta</taxon>
        <taxon>Tracheophyta</taxon>
        <taxon>Spermatophyta</taxon>
        <taxon>Magnoliopsida</taxon>
        <taxon>eudicotyledons</taxon>
        <taxon>Gunneridae</taxon>
        <taxon>Pentapetalae</taxon>
        <taxon>asterids</taxon>
        <taxon>campanulids</taxon>
        <taxon>Apiales</taxon>
        <taxon>Apiaceae</taxon>
        <taxon>Apioideae</taxon>
        <taxon>apioid superclade</taxon>
        <taxon>Tordylieae</taxon>
        <taxon>Tordyliinae</taxon>
        <taxon>Heracleum</taxon>
    </lineage>
</organism>
<keyword evidence="7" id="KW-0256">Endoplasmic reticulum</keyword>
<dbReference type="Pfam" id="PF13640">
    <property type="entry name" value="2OG-FeII_Oxy_3"/>
    <property type="match status" value="2"/>
</dbReference>
<keyword evidence="16" id="KW-0732">Signal</keyword>
<comment type="similarity">
    <text evidence="3">Belongs to the P4HA family.</text>
</comment>
<evidence type="ECO:0000259" key="17">
    <source>
        <dbReference type="PROSITE" id="PS51471"/>
    </source>
</evidence>
<dbReference type="InterPro" id="IPR005123">
    <property type="entry name" value="Oxoglu/Fe-dep_dioxygenase_dom"/>
</dbReference>
<dbReference type="PANTHER" id="PTHR10869:SF238">
    <property type="entry name" value="PROLYL 4-HYDROXYLASE 6-RELATED"/>
    <property type="match status" value="1"/>
</dbReference>
<dbReference type="Gene3D" id="2.60.120.620">
    <property type="entry name" value="q2cbj1_9rhob like domain"/>
    <property type="match status" value="2"/>
</dbReference>
<evidence type="ECO:0000256" key="14">
    <source>
        <dbReference type="ARBA" id="ARBA00023180"/>
    </source>
</evidence>
<dbReference type="AlphaFoldDB" id="A0AAD8JKT9"/>
<dbReference type="PROSITE" id="PS51670">
    <property type="entry name" value="SHKT"/>
    <property type="match status" value="1"/>
</dbReference>
<feature type="chain" id="PRO_5042121085" description="procollagen-proline 4-dioxygenase" evidence="16">
    <location>
        <begin position="23"/>
        <end position="580"/>
    </location>
</feature>
<evidence type="ECO:0000256" key="4">
    <source>
        <dbReference type="ARBA" id="ARBA00012269"/>
    </source>
</evidence>
<comment type="caution">
    <text evidence="19">The sequence shown here is derived from an EMBL/GenBank/DDBJ whole genome shotgun (WGS) entry which is preliminary data.</text>
</comment>
<dbReference type="GO" id="GO:0031418">
    <property type="term" value="F:L-ascorbic acid binding"/>
    <property type="evidence" value="ECO:0007669"/>
    <property type="project" value="InterPro"/>
</dbReference>
<evidence type="ECO:0000256" key="6">
    <source>
        <dbReference type="ARBA" id="ARBA00022723"/>
    </source>
</evidence>
<keyword evidence="5" id="KW-0812">Transmembrane</keyword>
<comment type="subcellular location">
    <subcellularLocation>
        <location evidence="2">Endoplasmic reticulum membrane</location>
        <topology evidence="2">Single-pass type II membrane protein</topology>
    </subcellularLocation>
</comment>
<evidence type="ECO:0000256" key="13">
    <source>
        <dbReference type="ARBA" id="ARBA00023136"/>
    </source>
</evidence>
<feature type="domain" description="Fe2OG dioxygenase" evidence="17">
    <location>
        <begin position="401"/>
        <end position="523"/>
    </location>
</feature>
<evidence type="ECO:0000313" key="20">
    <source>
        <dbReference type="Proteomes" id="UP001237642"/>
    </source>
</evidence>
<evidence type="ECO:0000256" key="16">
    <source>
        <dbReference type="SAM" id="SignalP"/>
    </source>
</evidence>
<dbReference type="GO" id="GO:0005506">
    <property type="term" value="F:iron ion binding"/>
    <property type="evidence" value="ECO:0007669"/>
    <property type="project" value="InterPro"/>
</dbReference>
<accession>A0AAD8JKT9</accession>
<keyword evidence="9" id="KW-0735">Signal-anchor</keyword>
<dbReference type="InterPro" id="IPR006620">
    <property type="entry name" value="Pro_4_hyd_alph"/>
</dbReference>
<protein>
    <recommendedName>
        <fullName evidence="4">procollagen-proline 4-dioxygenase</fullName>
        <ecNumber evidence="4">1.14.11.2</ecNumber>
    </recommendedName>
</protein>
<feature type="signal peptide" evidence="16">
    <location>
        <begin position="1"/>
        <end position="22"/>
    </location>
</feature>
<keyword evidence="6" id="KW-0479">Metal-binding</keyword>
<feature type="domain" description="ShKT" evidence="18">
    <location>
        <begin position="538"/>
        <end position="578"/>
    </location>
</feature>
<reference evidence="19" key="1">
    <citation type="submission" date="2023-02" db="EMBL/GenBank/DDBJ databases">
        <title>Genome of toxic invasive species Heracleum sosnowskyi carries increased number of genes despite the absence of recent whole-genome duplications.</title>
        <authorList>
            <person name="Schelkunov M."/>
            <person name="Shtratnikova V."/>
            <person name="Makarenko M."/>
            <person name="Klepikova A."/>
            <person name="Omelchenko D."/>
            <person name="Novikova G."/>
            <person name="Obukhova E."/>
            <person name="Bogdanov V."/>
            <person name="Penin A."/>
            <person name="Logacheva M."/>
        </authorList>
    </citation>
    <scope>NUCLEOTIDE SEQUENCE</scope>
    <source>
        <strain evidence="19">Hsosn_3</strain>
        <tissue evidence="19">Leaf</tissue>
    </source>
</reference>
<dbReference type="EC" id="1.14.11.2" evidence="4"/>
<keyword evidence="20" id="KW-1185">Reference proteome</keyword>
<comment type="catalytic activity">
    <reaction evidence="15">
        <text>L-prolyl-[collagen] + 2-oxoglutarate + O2 = trans-4-hydroxy-L-prolyl-[collagen] + succinate + CO2</text>
        <dbReference type="Rhea" id="RHEA:18945"/>
        <dbReference type="Rhea" id="RHEA-COMP:11676"/>
        <dbReference type="Rhea" id="RHEA-COMP:11680"/>
        <dbReference type="ChEBI" id="CHEBI:15379"/>
        <dbReference type="ChEBI" id="CHEBI:16526"/>
        <dbReference type="ChEBI" id="CHEBI:16810"/>
        <dbReference type="ChEBI" id="CHEBI:30031"/>
        <dbReference type="ChEBI" id="CHEBI:50342"/>
        <dbReference type="ChEBI" id="CHEBI:61965"/>
        <dbReference type="EC" id="1.14.11.2"/>
    </reaction>
</comment>
<evidence type="ECO:0000256" key="12">
    <source>
        <dbReference type="ARBA" id="ARBA00023004"/>
    </source>
</evidence>
<dbReference type="FunFam" id="2.60.120.620:FF:000002">
    <property type="entry name" value="Prolyl 4-hydroxylase 4"/>
    <property type="match status" value="2"/>
</dbReference>
<dbReference type="PANTHER" id="PTHR10869">
    <property type="entry name" value="PROLYL 4-HYDROXYLASE ALPHA SUBUNIT"/>
    <property type="match status" value="1"/>
</dbReference>
<evidence type="ECO:0000256" key="2">
    <source>
        <dbReference type="ARBA" id="ARBA00004648"/>
    </source>
</evidence>
<dbReference type="EMBL" id="JAUIZM010000001">
    <property type="protein sequence ID" value="KAK1404471.1"/>
    <property type="molecule type" value="Genomic_DNA"/>
</dbReference>
<gene>
    <name evidence="19" type="ORF">POM88_004076</name>
</gene>
<sequence length="580" mass="64555">MDFHQILLLISLIFFITSPVFSNSALHSSGQNIMQRGSVLKLTTHAAASVFDPTRVTQLSWRPRAFIYRNFLTDEECDHLIALAKDKLEKSMVADNESGKSIESEVRTSSGMFLNKAQDEVVAAIEVRIAAWTFLPPENGESIQVLHYEHGQKYEPHFDYFLDKVNQELGGHRVATVLMYLSSVDKGGETVFPNSEEKDSQPKTDDMSDCAKKGYSVKPRKGDALLFYSLHPDATTDPLSLHGSCPVIEGEKWSATKWIHVRSFEKAMKNKPSGDCSDDNENCAQWAAAGRVARQRASVLKLTTGINSAATFDPTGVSQISWRPRVFSYKKFLTDEECDHLINLAKAGSLEKSMVVDDETGEAVASDVRTSSGMFLDTAHDEVVAGIERRIAAWTFLPMENGEQLQILHYEHGQKYEPHADFFVDDFNLQTGGNRVATVLMYLSNVDKGGETIFPASEAKKFQPKDDTWSDCAKTDYGVKSKKGDALLFYNLHINLTVDPLSFHGSCPVIDGEKWSATKWIHEKPYRQSVGKVSWSKCTDEDDDCALWAKEGECEKNPLYMVGTEDDPGACTKSCNACSA</sequence>
<evidence type="ECO:0000313" key="19">
    <source>
        <dbReference type="EMBL" id="KAK1404471.1"/>
    </source>
</evidence>
<evidence type="ECO:0000256" key="8">
    <source>
        <dbReference type="ARBA" id="ARBA00022964"/>
    </source>
</evidence>
<evidence type="ECO:0000256" key="11">
    <source>
        <dbReference type="ARBA" id="ARBA00023002"/>
    </source>
</evidence>
<evidence type="ECO:0000256" key="9">
    <source>
        <dbReference type="ARBA" id="ARBA00022968"/>
    </source>
</evidence>
<evidence type="ECO:0000256" key="5">
    <source>
        <dbReference type="ARBA" id="ARBA00022692"/>
    </source>
</evidence>
<evidence type="ECO:0000256" key="10">
    <source>
        <dbReference type="ARBA" id="ARBA00022989"/>
    </source>
</evidence>
<dbReference type="InterPro" id="IPR044862">
    <property type="entry name" value="Pro_4_hyd_alph_FE2OG_OXY"/>
</dbReference>
<dbReference type="SMART" id="SM00254">
    <property type="entry name" value="ShKT"/>
    <property type="match status" value="1"/>
</dbReference>
<keyword evidence="12" id="KW-0408">Iron</keyword>
<evidence type="ECO:0000256" key="1">
    <source>
        <dbReference type="ARBA" id="ARBA00001961"/>
    </source>
</evidence>
<evidence type="ECO:0000256" key="7">
    <source>
        <dbReference type="ARBA" id="ARBA00022824"/>
    </source>
</evidence>
<evidence type="ECO:0000256" key="15">
    <source>
        <dbReference type="ARBA" id="ARBA00049169"/>
    </source>
</evidence>